<proteinExistence type="predicted"/>
<dbReference type="Proteomes" id="UP000619838">
    <property type="component" value="Unassembled WGS sequence"/>
</dbReference>
<keyword evidence="1" id="KW-0472">Membrane</keyword>
<keyword evidence="1" id="KW-0812">Transmembrane</keyword>
<organism evidence="3 4">
    <name type="scientific">Prosthecochloris ethylica</name>
    <dbReference type="NCBI Taxonomy" id="2743976"/>
    <lineage>
        <taxon>Bacteria</taxon>
        <taxon>Pseudomonadati</taxon>
        <taxon>Chlorobiota</taxon>
        <taxon>Chlorobiia</taxon>
        <taxon>Chlorobiales</taxon>
        <taxon>Chlorobiaceae</taxon>
        <taxon>Prosthecochloris</taxon>
    </lineage>
</organism>
<evidence type="ECO:0000256" key="1">
    <source>
        <dbReference type="SAM" id="Phobius"/>
    </source>
</evidence>
<keyword evidence="4" id="KW-1185">Reference proteome</keyword>
<keyword evidence="1" id="KW-1133">Transmembrane helix</keyword>
<feature type="transmembrane region" description="Helical" evidence="1">
    <location>
        <begin position="20"/>
        <end position="38"/>
    </location>
</feature>
<dbReference type="RefSeq" id="WP_175186621.1">
    <property type="nucleotide sequence ID" value="NZ_JABVZQ010000001.1"/>
</dbReference>
<feature type="transmembrane region" description="Helical" evidence="1">
    <location>
        <begin position="123"/>
        <end position="145"/>
    </location>
</feature>
<name>A0ABR9XQJ0_9CHLB</name>
<feature type="transmembrane region" description="Helical" evidence="1">
    <location>
        <begin position="91"/>
        <end position="111"/>
    </location>
</feature>
<gene>
    <name evidence="3" type="ORF">INT08_03360</name>
</gene>
<dbReference type="Pfam" id="PF02517">
    <property type="entry name" value="Rce1-like"/>
    <property type="match status" value="1"/>
</dbReference>
<evidence type="ECO:0000259" key="2">
    <source>
        <dbReference type="Pfam" id="PF02517"/>
    </source>
</evidence>
<protein>
    <recommendedName>
        <fullName evidence="2">CAAX prenyl protease 2/Lysostaphin resistance protein A-like domain-containing protein</fullName>
    </recommendedName>
</protein>
<dbReference type="InterPro" id="IPR003675">
    <property type="entry name" value="Rce1/LyrA-like_dom"/>
</dbReference>
<feature type="domain" description="CAAX prenyl protease 2/Lysostaphin resistance protein A-like" evidence="2">
    <location>
        <begin position="91"/>
        <end position="141"/>
    </location>
</feature>
<accession>A0ABR9XQJ0</accession>
<comment type="caution">
    <text evidence="3">The sequence shown here is derived from an EMBL/GenBank/DDBJ whole genome shotgun (WGS) entry which is preliminary data.</text>
</comment>
<sequence>MLLFVFPPWAIAAGVVPFSFRTPLLLLMFLCAVLYSFTRGLTSVELGIRRDNLVASLRINFLVSLGFLALLSVLYYCGCIAGPFYSVWGTFVPFYLFLSAPIQEFLFRGFLLAEMRASGIERGWVFVLVSALSFSFIHIFTVTGLRCW</sequence>
<evidence type="ECO:0000313" key="3">
    <source>
        <dbReference type="EMBL" id="MBF0636223.1"/>
    </source>
</evidence>
<feature type="transmembrane region" description="Helical" evidence="1">
    <location>
        <begin position="59"/>
        <end position="85"/>
    </location>
</feature>
<evidence type="ECO:0000313" key="4">
    <source>
        <dbReference type="Proteomes" id="UP000619838"/>
    </source>
</evidence>
<reference evidence="3 4" key="1">
    <citation type="journal article" date="2020" name="Microorganisms">
        <title>Simultaneous Genome Sequencing of Prosthecochloris ethylica and Desulfuromonas acetoxidans within a Syntrophic Mixture Reveals Unique Pili and Protein Interactions.</title>
        <authorList>
            <person name="Kyndt J.A."/>
            <person name="Van Beeumen J.J."/>
            <person name="Meyer T.E."/>
        </authorList>
    </citation>
    <scope>NUCLEOTIDE SEQUENCE [LARGE SCALE GENOMIC DNA]</scope>
    <source>
        <strain evidence="3 4">N3</strain>
    </source>
</reference>
<dbReference type="EMBL" id="JADGII010000004">
    <property type="protein sequence ID" value="MBF0636223.1"/>
    <property type="molecule type" value="Genomic_DNA"/>
</dbReference>